<dbReference type="EMBL" id="AVOT02019774">
    <property type="protein sequence ID" value="MBW0507538.1"/>
    <property type="molecule type" value="Genomic_DNA"/>
</dbReference>
<keyword evidence="2" id="KW-0732">Signal</keyword>
<feature type="region of interest" description="Disordered" evidence="1">
    <location>
        <begin position="162"/>
        <end position="197"/>
    </location>
</feature>
<gene>
    <name evidence="3" type="ORF">O181_047253</name>
</gene>
<sequence length="197" mass="22297">MYQVLRLVGLMLLTPRYLVVSYPAFHNFFKDSVAINTLPATQSTTCNGVQSDYVNLDLCLALTLPNRDPKPTISQDVSTLSANEKTTFLPEYVSHQIFQPNEPSFNFPKSSIFIHLTKKRTLRYSKQPGSVQSTNNLNLRRIETSVKGHNSAERNQDLYVNSKRTRKRKSKDSIGGVQPPKQPRTHVSLLSHPVRVS</sequence>
<evidence type="ECO:0000313" key="3">
    <source>
        <dbReference type="EMBL" id="MBW0507538.1"/>
    </source>
</evidence>
<dbReference type="AlphaFoldDB" id="A0A9Q3DVN3"/>
<evidence type="ECO:0000256" key="1">
    <source>
        <dbReference type="SAM" id="MobiDB-lite"/>
    </source>
</evidence>
<accession>A0A9Q3DVN3</accession>
<name>A0A9Q3DVN3_9BASI</name>
<proteinExistence type="predicted"/>
<evidence type="ECO:0000313" key="4">
    <source>
        <dbReference type="Proteomes" id="UP000765509"/>
    </source>
</evidence>
<reference evidence="3" key="1">
    <citation type="submission" date="2021-03" db="EMBL/GenBank/DDBJ databases">
        <title>Draft genome sequence of rust myrtle Austropuccinia psidii MF-1, a brazilian biotype.</title>
        <authorList>
            <person name="Quecine M.C."/>
            <person name="Pachon D.M.R."/>
            <person name="Bonatelli M.L."/>
            <person name="Correr F.H."/>
            <person name="Franceschini L.M."/>
            <person name="Leite T.F."/>
            <person name="Margarido G.R.A."/>
            <person name="Almeida C.A."/>
            <person name="Ferrarezi J.A."/>
            <person name="Labate C.A."/>
        </authorList>
    </citation>
    <scope>NUCLEOTIDE SEQUENCE</scope>
    <source>
        <strain evidence="3">MF-1</strain>
    </source>
</reference>
<dbReference type="Proteomes" id="UP000765509">
    <property type="component" value="Unassembled WGS sequence"/>
</dbReference>
<feature type="chain" id="PRO_5040304110" evidence="2">
    <location>
        <begin position="22"/>
        <end position="197"/>
    </location>
</feature>
<comment type="caution">
    <text evidence="3">The sequence shown here is derived from an EMBL/GenBank/DDBJ whole genome shotgun (WGS) entry which is preliminary data.</text>
</comment>
<protein>
    <submittedName>
        <fullName evidence="3">Uncharacterized protein</fullName>
    </submittedName>
</protein>
<evidence type="ECO:0000256" key="2">
    <source>
        <dbReference type="SAM" id="SignalP"/>
    </source>
</evidence>
<feature type="signal peptide" evidence="2">
    <location>
        <begin position="1"/>
        <end position="21"/>
    </location>
</feature>
<keyword evidence="4" id="KW-1185">Reference proteome</keyword>
<organism evidence="3 4">
    <name type="scientific">Austropuccinia psidii MF-1</name>
    <dbReference type="NCBI Taxonomy" id="1389203"/>
    <lineage>
        <taxon>Eukaryota</taxon>
        <taxon>Fungi</taxon>
        <taxon>Dikarya</taxon>
        <taxon>Basidiomycota</taxon>
        <taxon>Pucciniomycotina</taxon>
        <taxon>Pucciniomycetes</taxon>
        <taxon>Pucciniales</taxon>
        <taxon>Sphaerophragmiaceae</taxon>
        <taxon>Austropuccinia</taxon>
    </lineage>
</organism>